<name>A0A6L9Q6V9_9ACTN</name>
<reference evidence="2 3" key="1">
    <citation type="submission" date="2020-01" db="EMBL/GenBank/DDBJ databases">
        <title>Insect and environment-associated Actinomycetes.</title>
        <authorList>
            <person name="Currrie C."/>
            <person name="Chevrette M."/>
            <person name="Carlson C."/>
            <person name="Stubbendieck R."/>
            <person name="Wendt-Pienkowski E."/>
        </authorList>
    </citation>
    <scope>NUCLEOTIDE SEQUENCE [LARGE SCALE GENOMIC DNA]</scope>
    <source>
        <strain evidence="2 3">SID10258</strain>
    </source>
</reference>
<evidence type="ECO:0000256" key="1">
    <source>
        <dbReference type="SAM" id="MobiDB-lite"/>
    </source>
</evidence>
<evidence type="ECO:0000313" key="3">
    <source>
        <dbReference type="Proteomes" id="UP000475532"/>
    </source>
</evidence>
<gene>
    <name evidence="2" type="ORF">G3I70_00360</name>
</gene>
<feature type="compositionally biased region" description="Basic and acidic residues" evidence="1">
    <location>
        <begin position="1"/>
        <end position="17"/>
    </location>
</feature>
<dbReference type="Proteomes" id="UP000475532">
    <property type="component" value="Unassembled WGS sequence"/>
</dbReference>
<proteinExistence type="predicted"/>
<comment type="caution">
    <text evidence="2">The sequence shown here is derived from an EMBL/GenBank/DDBJ whole genome shotgun (WGS) entry which is preliminary data.</text>
</comment>
<evidence type="ECO:0000313" key="2">
    <source>
        <dbReference type="EMBL" id="NEA20955.1"/>
    </source>
</evidence>
<dbReference type="AlphaFoldDB" id="A0A6L9Q6V9"/>
<organism evidence="2 3">
    <name type="scientific">Actinomadura bangladeshensis</name>
    <dbReference type="NCBI Taxonomy" id="453573"/>
    <lineage>
        <taxon>Bacteria</taxon>
        <taxon>Bacillati</taxon>
        <taxon>Actinomycetota</taxon>
        <taxon>Actinomycetes</taxon>
        <taxon>Streptosporangiales</taxon>
        <taxon>Thermomonosporaceae</taxon>
        <taxon>Actinomadura</taxon>
    </lineage>
</organism>
<dbReference type="EMBL" id="JAAGLI010000003">
    <property type="protein sequence ID" value="NEA20955.1"/>
    <property type="molecule type" value="Genomic_DNA"/>
</dbReference>
<accession>A0A6L9Q6V9</accession>
<sequence length="75" mass="8459">MREHIGGQLGNHRDRVVPDPFGQQQRPKRLDQVAAELQAQCGGRWSAPKLSRIETVAQGMWLLHVIKTGAYDQPE</sequence>
<dbReference type="RefSeq" id="WP_163052524.1">
    <property type="nucleotide sequence ID" value="NZ_JAAGLI010000003.1"/>
</dbReference>
<protein>
    <submittedName>
        <fullName evidence="2">Uncharacterized protein</fullName>
    </submittedName>
</protein>
<feature type="region of interest" description="Disordered" evidence="1">
    <location>
        <begin position="1"/>
        <end position="26"/>
    </location>
</feature>